<gene>
    <name evidence="1" type="ORF">HYC85_020842</name>
</gene>
<comment type="caution">
    <text evidence="1">The sequence shown here is derived from an EMBL/GenBank/DDBJ whole genome shotgun (WGS) entry which is preliminary data.</text>
</comment>
<dbReference type="EMBL" id="JACBKZ010000009">
    <property type="protein sequence ID" value="KAF5943200.1"/>
    <property type="molecule type" value="Genomic_DNA"/>
</dbReference>
<keyword evidence="2" id="KW-1185">Reference proteome</keyword>
<protein>
    <recommendedName>
        <fullName evidence="3">Leucine-rich repeat-containing N-terminal plant-type domain-containing protein</fullName>
    </recommendedName>
</protein>
<evidence type="ECO:0000313" key="1">
    <source>
        <dbReference type="EMBL" id="KAF5943200.1"/>
    </source>
</evidence>
<organism evidence="1 2">
    <name type="scientific">Camellia sinensis</name>
    <name type="common">Tea plant</name>
    <name type="synonym">Thea sinensis</name>
    <dbReference type="NCBI Taxonomy" id="4442"/>
    <lineage>
        <taxon>Eukaryota</taxon>
        <taxon>Viridiplantae</taxon>
        <taxon>Streptophyta</taxon>
        <taxon>Embryophyta</taxon>
        <taxon>Tracheophyta</taxon>
        <taxon>Spermatophyta</taxon>
        <taxon>Magnoliopsida</taxon>
        <taxon>eudicotyledons</taxon>
        <taxon>Gunneridae</taxon>
        <taxon>Pentapetalae</taxon>
        <taxon>asterids</taxon>
        <taxon>Ericales</taxon>
        <taxon>Theaceae</taxon>
        <taxon>Camellia</taxon>
    </lineage>
</organism>
<dbReference type="SUPFAM" id="SSF52058">
    <property type="entry name" value="L domain-like"/>
    <property type="match status" value="1"/>
</dbReference>
<name>A0A7J7GRA2_CAMSI</name>
<proteinExistence type="predicted"/>
<evidence type="ECO:0008006" key="3">
    <source>
        <dbReference type="Google" id="ProtNLM"/>
    </source>
</evidence>
<reference evidence="2" key="1">
    <citation type="journal article" date="2020" name="Nat. Commun.">
        <title>Genome assembly of wild tea tree DASZ reveals pedigree and selection history of tea varieties.</title>
        <authorList>
            <person name="Zhang W."/>
            <person name="Zhang Y."/>
            <person name="Qiu H."/>
            <person name="Guo Y."/>
            <person name="Wan H."/>
            <person name="Zhang X."/>
            <person name="Scossa F."/>
            <person name="Alseekh S."/>
            <person name="Zhang Q."/>
            <person name="Wang P."/>
            <person name="Xu L."/>
            <person name="Schmidt M.H."/>
            <person name="Jia X."/>
            <person name="Li D."/>
            <person name="Zhu A."/>
            <person name="Guo F."/>
            <person name="Chen W."/>
            <person name="Ni D."/>
            <person name="Usadel B."/>
            <person name="Fernie A.R."/>
            <person name="Wen W."/>
        </authorList>
    </citation>
    <scope>NUCLEOTIDE SEQUENCE [LARGE SCALE GENOMIC DNA]</scope>
    <source>
        <strain evidence="2">cv. G240</strain>
    </source>
</reference>
<reference evidence="1 2" key="2">
    <citation type="submission" date="2020-07" db="EMBL/GenBank/DDBJ databases">
        <title>Genome assembly of wild tea tree DASZ reveals pedigree and selection history of tea varieties.</title>
        <authorList>
            <person name="Zhang W."/>
        </authorList>
    </citation>
    <scope>NUCLEOTIDE SEQUENCE [LARGE SCALE GENOMIC DNA]</scope>
    <source>
        <strain evidence="2">cv. G240</strain>
        <tissue evidence="1">Leaf</tissue>
    </source>
</reference>
<dbReference type="Proteomes" id="UP000593564">
    <property type="component" value="Unassembled WGS sequence"/>
</dbReference>
<dbReference type="AlphaFoldDB" id="A0A7J7GRA2"/>
<dbReference type="InterPro" id="IPR032675">
    <property type="entry name" value="LRR_dom_sf"/>
</dbReference>
<sequence length="103" mass="11373">MSLNWPVWTSEEGCLVPLANLSDWRINTFNFGESYSTHGAEFDIQSFEWNHSSRNKSVIVLGTTALVSQFFTGSIPAAIGQFQHLGLLGLSNNRLSGEIPKSL</sequence>
<accession>A0A7J7GRA2</accession>
<dbReference type="Gene3D" id="3.80.10.10">
    <property type="entry name" value="Ribonuclease Inhibitor"/>
    <property type="match status" value="1"/>
</dbReference>
<evidence type="ECO:0000313" key="2">
    <source>
        <dbReference type="Proteomes" id="UP000593564"/>
    </source>
</evidence>